<protein>
    <recommendedName>
        <fullName evidence="1">CHAD domain-containing protein</fullName>
    </recommendedName>
</protein>
<dbReference type="Pfam" id="PF05235">
    <property type="entry name" value="CHAD"/>
    <property type="match status" value="1"/>
</dbReference>
<evidence type="ECO:0000313" key="3">
    <source>
        <dbReference type="Proteomes" id="UP000431269"/>
    </source>
</evidence>
<dbReference type="SMART" id="SM00880">
    <property type="entry name" value="CHAD"/>
    <property type="match status" value="1"/>
</dbReference>
<dbReference type="AlphaFoldDB" id="A0A6I6MP23"/>
<keyword evidence="3" id="KW-1185">Reference proteome</keyword>
<gene>
    <name evidence="2" type="ORF">DSM104635_01501</name>
</gene>
<feature type="domain" description="CHAD" evidence="1">
    <location>
        <begin position="4"/>
        <end position="267"/>
    </location>
</feature>
<name>A0A6I6MP23_9CAUL</name>
<dbReference type="RefSeq" id="WP_158765597.1">
    <property type="nucleotide sequence ID" value="NZ_CP047045.1"/>
</dbReference>
<dbReference type="Proteomes" id="UP000431269">
    <property type="component" value="Chromosome"/>
</dbReference>
<sequence>MMRSPGPAFDLRAALSRELSAAIEELDMSGGRPKGVHRCRVRIKRARALARIGRAGAPGLAEVFNDSARGVMRTLGQARDLVALAEAARRAAKKGDKREARALLDVASTLDVERGFLPPLDIDGARAGLKDLLALAQVWPEASHRQIKRGAERVIRRARKARRRGRGSDEPAHRHEWRKREKDRYYAALLLDDAWPTARRLKLGDKLGDVLGVERDALLLMDRIEADPAMAGEGNAAKRATRVLRKRCVRFADRADALGARVHSGAA</sequence>
<dbReference type="PROSITE" id="PS51708">
    <property type="entry name" value="CHAD"/>
    <property type="match status" value="1"/>
</dbReference>
<dbReference type="KEGG" id="tsv:DSM104635_01501"/>
<proteinExistence type="predicted"/>
<evidence type="ECO:0000259" key="1">
    <source>
        <dbReference type="PROSITE" id="PS51708"/>
    </source>
</evidence>
<reference evidence="3" key="1">
    <citation type="submission" date="2019-12" db="EMBL/GenBank/DDBJ databases">
        <title>Complete genome of Terracaulis silvestris 0127_4.</title>
        <authorList>
            <person name="Vieira S."/>
            <person name="Riedel T."/>
            <person name="Sproer C."/>
            <person name="Pascual J."/>
            <person name="Boedeker C."/>
            <person name="Overmann J."/>
        </authorList>
    </citation>
    <scope>NUCLEOTIDE SEQUENCE [LARGE SCALE GENOMIC DNA]</scope>
    <source>
        <strain evidence="3">0127_4</strain>
    </source>
</reference>
<evidence type="ECO:0000313" key="2">
    <source>
        <dbReference type="EMBL" id="QGZ94674.1"/>
    </source>
</evidence>
<organism evidence="2 3">
    <name type="scientific">Terricaulis silvestris</name>
    <dbReference type="NCBI Taxonomy" id="2686094"/>
    <lineage>
        <taxon>Bacteria</taxon>
        <taxon>Pseudomonadati</taxon>
        <taxon>Pseudomonadota</taxon>
        <taxon>Alphaproteobacteria</taxon>
        <taxon>Caulobacterales</taxon>
        <taxon>Caulobacteraceae</taxon>
        <taxon>Terricaulis</taxon>
    </lineage>
</organism>
<accession>A0A6I6MP23</accession>
<dbReference type="EMBL" id="CP047045">
    <property type="protein sequence ID" value="QGZ94674.1"/>
    <property type="molecule type" value="Genomic_DNA"/>
</dbReference>
<dbReference type="InterPro" id="IPR038186">
    <property type="entry name" value="CHAD_dom_sf"/>
</dbReference>
<dbReference type="Gene3D" id="1.40.20.10">
    <property type="entry name" value="CHAD domain"/>
    <property type="match status" value="1"/>
</dbReference>
<dbReference type="InterPro" id="IPR007899">
    <property type="entry name" value="CHAD_dom"/>
</dbReference>